<dbReference type="GeneID" id="62150723"/>
<feature type="transmembrane region" description="Helical" evidence="3">
    <location>
        <begin position="155"/>
        <end position="175"/>
    </location>
</feature>
<protein>
    <recommendedName>
        <fullName evidence="4">Major facilitator superfamily (MFS) profile domain-containing protein</fullName>
    </recommendedName>
</protein>
<dbReference type="PROSITE" id="PS50850">
    <property type="entry name" value="MFS"/>
    <property type="match status" value="1"/>
</dbReference>
<dbReference type="InterPro" id="IPR011701">
    <property type="entry name" value="MFS"/>
</dbReference>
<dbReference type="EMBL" id="RCSW01000013">
    <property type="protein sequence ID" value="KAF7940949.1"/>
    <property type="molecule type" value="Genomic_DNA"/>
</dbReference>
<evidence type="ECO:0000256" key="1">
    <source>
        <dbReference type="ARBA" id="ARBA00004141"/>
    </source>
</evidence>
<evidence type="ECO:0000256" key="3">
    <source>
        <dbReference type="SAM" id="Phobius"/>
    </source>
</evidence>
<comment type="similarity">
    <text evidence="2">Belongs to the major facilitator superfamily. Monocarboxylate porter (TC 2.A.1.13) family.</text>
</comment>
<dbReference type="PANTHER" id="PTHR11360">
    <property type="entry name" value="MONOCARBOXYLATE TRANSPORTER"/>
    <property type="match status" value="1"/>
</dbReference>
<dbReference type="GO" id="GO:0022857">
    <property type="term" value="F:transmembrane transporter activity"/>
    <property type="evidence" value="ECO:0007669"/>
    <property type="project" value="InterPro"/>
</dbReference>
<keyword evidence="3" id="KW-1133">Transmembrane helix</keyword>
<comment type="subcellular location">
    <subcellularLocation>
        <location evidence="1">Membrane</location>
        <topology evidence="1">Multi-pass membrane protein</topology>
    </subcellularLocation>
</comment>
<feature type="transmembrane region" description="Helical" evidence="3">
    <location>
        <begin position="90"/>
        <end position="111"/>
    </location>
</feature>
<keyword evidence="3" id="KW-0472">Membrane</keyword>
<keyword evidence="6" id="KW-1185">Reference proteome</keyword>
<proteinExistence type="inferred from homology"/>
<evidence type="ECO:0000259" key="4">
    <source>
        <dbReference type="PROSITE" id="PS50850"/>
    </source>
</evidence>
<dbReference type="Pfam" id="PF07690">
    <property type="entry name" value="MFS_1"/>
    <property type="match status" value="1"/>
</dbReference>
<organism evidence="5 6">
    <name type="scientific">Botrytis byssoidea</name>
    <dbReference type="NCBI Taxonomy" id="139641"/>
    <lineage>
        <taxon>Eukaryota</taxon>
        <taxon>Fungi</taxon>
        <taxon>Dikarya</taxon>
        <taxon>Ascomycota</taxon>
        <taxon>Pezizomycotina</taxon>
        <taxon>Leotiomycetes</taxon>
        <taxon>Helotiales</taxon>
        <taxon>Sclerotiniaceae</taxon>
        <taxon>Botrytis</taxon>
    </lineage>
</organism>
<comment type="caution">
    <text evidence="5">The sequence shown here is derived from an EMBL/GenBank/DDBJ whole genome shotgun (WGS) entry which is preliminary data.</text>
</comment>
<sequence>MGIDPTYLLILNLEIVAGVFEVVISESILPGEYSSTLGWIFSIYAFVNWICGVQIGLTFDAMGPRELLIVGIICTLIGIFALSFCTEYYQIILSLSILTGIGSSLLLTPSMGCVTHWFMERRGLAIGIAFVGGGFGGVLFPLMIQSLLPQVGWKWSIRILGFVLLLLCSVSVTFCRSSFPHRKGATTTWRDTIPDPQLLMDGTGAMAINAAGVLQVPFFSAQISHFRGCSTYCAHIVTQCAYNFWAFPILLKACRLGILTSRHLAYFIPITYIPSYYIDRQHLFQGEALSGSAAFAYQLLAILTVASCIGRCIAGDLADRFGRYNIMIVSFFLCTISVLCFWLPDVLLLNLNNDVLFVIFVLIFGFVSGSNVSLTPICLGQLCGTQEYGRYYASCFTVVAFGVLGSIPIAGGLLDVVVATGKERYWDAALFTGLT</sequence>
<feature type="transmembrane region" description="Helical" evidence="3">
    <location>
        <begin position="356"/>
        <end position="379"/>
    </location>
</feature>
<reference evidence="5 6" key="1">
    <citation type="journal article" date="2020" name="Genome Biol. Evol.">
        <title>Comparative genomics of Sclerotiniaceae.</title>
        <authorList>
            <person name="Valero Jimenez C.A."/>
            <person name="Steentjes M."/>
            <person name="Scholten O.E."/>
            <person name="Van Kan J.A.L."/>
        </authorList>
    </citation>
    <scope>NUCLEOTIDE SEQUENCE [LARGE SCALE GENOMIC DNA]</scope>
    <source>
        <strain evidence="5 6">MUCL 94</strain>
    </source>
</reference>
<feature type="transmembrane region" description="Helical" evidence="3">
    <location>
        <begin position="7"/>
        <end position="24"/>
    </location>
</feature>
<feature type="transmembrane region" description="Helical" evidence="3">
    <location>
        <begin position="256"/>
        <end position="275"/>
    </location>
</feature>
<feature type="transmembrane region" description="Helical" evidence="3">
    <location>
        <begin position="391"/>
        <end position="414"/>
    </location>
</feature>
<dbReference type="Gene3D" id="1.20.1250.20">
    <property type="entry name" value="MFS general substrate transporter like domains"/>
    <property type="match status" value="2"/>
</dbReference>
<feature type="transmembrane region" description="Helical" evidence="3">
    <location>
        <begin position="123"/>
        <end position="143"/>
    </location>
</feature>
<evidence type="ECO:0000313" key="5">
    <source>
        <dbReference type="EMBL" id="KAF7940949.1"/>
    </source>
</evidence>
<dbReference type="InterPro" id="IPR050327">
    <property type="entry name" value="Proton-linked_MCT"/>
</dbReference>
<dbReference type="RefSeq" id="XP_038731838.1">
    <property type="nucleotide sequence ID" value="XM_038877648.1"/>
</dbReference>
<dbReference type="GO" id="GO:0016020">
    <property type="term" value="C:membrane"/>
    <property type="evidence" value="ECO:0007669"/>
    <property type="project" value="UniProtKB-SubCell"/>
</dbReference>
<dbReference type="InterPro" id="IPR020846">
    <property type="entry name" value="MFS_dom"/>
</dbReference>
<dbReference type="InterPro" id="IPR036259">
    <property type="entry name" value="MFS_trans_sf"/>
</dbReference>
<dbReference type="Proteomes" id="UP000710849">
    <property type="component" value="Unassembled WGS sequence"/>
</dbReference>
<feature type="domain" description="Major facilitator superfamily (MFS) profile" evidence="4">
    <location>
        <begin position="1"/>
        <end position="435"/>
    </location>
</feature>
<feature type="transmembrane region" description="Helical" evidence="3">
    <location>
        <begin position="295"/>
        <end position="314"/>
    </location>
</feature>
<feature type="transmembrane region" description="Helical" evidence="3">
    <location>
        <begin position="67"/>
        <end position="84"/>
    </location>
</feature>
<accession>A0A9P5IMI0</accession>
<feature type="transmembrane region" description="Helical" evidence="3">
    <location>
        <begin position="326"/>
        <end position="344"/>
    </location>
</feature>
<evidence type="ECO:0000313" key="6">
    <source>
        <dbReference type="Proteomes" id="UP000710849"/>
    </source>
</evidence>
<evidence type="ECO:0000256" key="2">
    <source>
        <dbReference type="ARBA" id="ARBA00006727"/>
    </source>
</evidence>
<gene>
    <name evidence="5" type="ORF">EAE97_007134</name>
</gene>
<feature type="transmembrane region" description="Helical" evidence="3">
    <location>
        <begin position="36"/>
        <end position="55"/>
    </location>
</feature>
<dbReference type="PANTHER" id="PTHR11360:SF177">
    <property type="entry name" value="RIBOFLAVIN TRANSPORTER MCH5"/>
    <property type="match status" value="1"/>
</dbReference>
<keyword evidence="3" id="KW-0812">Transmembrane</keyword>
<dbReference type="SUPFAM" id="SSF103473">
    <property type="entry name" value="MFS general substrate transporter"/>
    <property type="match status" value="1"/>
</dbReference>
<name>A0A9P5IMI0_9HELO</name>
<dbReference type="AlphaFoldDB" id="A0A9P5IMI0"/>